<dbReference type="PROSITE" id="PS50878">
    <property type="entry name" value="RT_POL"/>
    <property type="match status" value="1"/>
</dbReference>
<evidence type="ECO:0000259" key="1">
    <source>
        <dbReference type="PROSITE" id="PS50878"/>
    </source>
</evidence>
<dbReference type="PANTHER" id="PTHR34047">
    <property type="entry name" value="NUCLEAR INTRON MATURASE 1, MITOCHONDRIAL-RELATED"/>
    <property type="match status" value="1"/>
</dbReference>
<gene>
    <name evidence="2" type="ORF">COV41_01345</name>
</gene>
<proteinExistence type="predicted"/>
<dbReference type="InterPro" id="IPR051083">
    <property type="entry name" value="GrpII_Intron_Splice-Mob/Def"/>
</dbReference>
<dbReference type="EMBL" id="PCXE01000021">
    <property type="protein sequence ID" value="PIR26501.1"/>
    <property type="molecule type" value="Genomic_DNA"/>
</dbReference>
<dbReference type="SUPFAM" id="SSF56672">
    <property type="entry name" value="DNA/RNA polymerases"/>
    <property type="match status" value="1"/>
</dbReference>
<feature type="domain" description="Reverse transcriptase" evidence="1">
    <location>
        <begin position="1"/>
        <end position="276"/>
    </location>
</feature>
<evidence type="ECO:0000313" key="3">
    <source>
        <dbReference type="Proteomes" id="UP000236846"/>
    </source>
</evidence>
<dbReference type="CDD" id="cd01651">
    <property type="entry name" value="RT_G2_intron"/>
    <property type="match status" value="1"/>
</dbReference>
<dbReference type="Proteomes" id="UP000236846">
    <property type="component" value="Unassembled WGS sequence"/>
</dbReference>
<dbReference type="InterPro" id="IPR000477">
    <property type="entry name" value="RT_dom"/>
</dbReference>
<comment type="caution">
    <text evidence="2">The sequence shown here is derived from an EMBL/GenBank/DDBJ whole genome shotgun (WGS) entry which is preliminary data.</text>
</comment>
<reference evidence="2 3" key="1">
    <citation type="submission" date="2017-09" db="EMBL/GenBank/DDBJ databases">
        <title>Depth-based differentiation of microbial function through sediment-hosted aquifers and enrichment of novel symbionts in the deep terrestrial subsurface.</title>
        <authorList>
            <person name="Probst A.J."/>
            <person name="Ladd B."/>
            <person name="Jarett J.K."/>
            <person name="Geller-Mcgrath D.E."/>
            <person name="Sieber C.M."/>
            <person name="Emerson J.B."/>
            <person name="Anantharaman K."/>
            <person name="Thomas B.C."/>
            <person name="Malmstrom R."/>
            <person name="Stieglmeier M."/>
            <person name="Klingl A."/>
            <person name="Woyke T."/>
            <person name="Ryan C.M."/>
            <person name="Banfield J.F."/>
        </authorList>
    </citation>
    <scope>NUCLEOTIDE SEQUENCE [LARGE SCALE GENOMIC DNA]</scope>
    <source>
        <strain evidence="2">CG11_big_fil_rev_8_21_14_0_20_43_10</strain>
    </source>
</reference>
<dbReference type="InterPro" id="IPR043502">
    <property type="entry name" value="DNA/RNA_pol_sf"/>
</dbReference>
<accession>A0A2H0PWR9</accession>
<evidence type="ECO:0000313" key="2">
    <source>
        <dbReference type="EMBL" id="PIR26501.1"/>
    </source>
</evidence>
<organism evidence="2 3">
    <name type="scientific">Candidatus Brennerbacteria bacterium CG11_big_fil_rev_8_21_14_0_20_43_10</name>
    <dbReference type="NCBI Taxonomy" id="1974523"/>
    <lineage>
        <taxon>Bacteria</taxon>
        <taxon>Candidatus Brenneribacteriota</taxon>
    </lineage>
</organism>
<name>A0A2H0PWR9_9BACT</name>
<dbReference type="AlphaFoldDB" id="A0A2H0PWR9"/>
<dbReference type="Pfam" id="PF00078">
    <property type="entry name" value="RVT_1"/>
    <property type="match status" value="1"/>
</dbReference>
<sequence length="333" mass="38668">MKKLSLTLENIASTENLLEAWVEFIKGKQERTDVQEFSLRLMDNIILLHRDLVSHIYHHGPYRAFNICDPKPRNIHKAIVRDRLLHHALHRKLYPFFNQTFIAHSYSCRVGKGTYKALDCFRSFARKASCNHTKTVWVLKCDIRKFFASIDHGALLDILKCSIPDRDVISLLTEIIESFSSATPDIGLPLGNLTSQLFVNVYLNKFDQFVKQTLGLKYYLRYADDFAIFSQDKTCLEKLIPKISVFLGGHLRLSLHPDKVFIKSFASGVDFLGWIHFPDHRVVRTASKRRMFRGMKDHPTEQTIASYAGMLKHGNAERLARRVRDEFPLWFKK</sequence>
<protein>
    <recommendedName>
        <fullName evidence="1">Reverse transcriptase domain-containing protein</fullName>
    </recommendedName>
</protein>
<dbReference type="PANTHER" id="PTHR34047:SF8">
    <property type="entry name" value="PROTEIN YKFC"/>
    <property type="match status" value="1"/>
</dbReference>